<reference evidence="7" key="1">
    <citation type="journal article" date="2018" name="Arch. Virol.">
        <title>Detection and analysis of mycovirus-related RNA viruses from grape powdery mildew fungus Erysiphe necator.</title>
        <authorList>
            <person name="Pandey B."/>
            <person name="Naidu R.A."/>
            <person name="Grove G.G."/>
        </authorList>
    </citation>
    <scope>NUCLEOTIDE SEQUENCE</scope>
    <source>
        <strain evidence="7">Gpm 1</strain>
    </source>
</reference>
<dbReference type="GO" id="GO:0006351">
    <property type="term" value="P:DNA-templated transcription"/>
    <property type="evidence" value="ECO:0007669"/>
    <property type="project" value="InterPro"/>
</dbReference>
<name>A0A2I5ARF3_9VIRU</name>
<keyword evidence="1 7" id="KW-0696">RNA-directed RNA polymerase</keyword>
<evidence type="ECO:0000256" key="1">
    <source>
        <dbReference type="ARBA" id="ARBA00022484"/>
    </source>
</evidence>
<dbReference type="GO" id="GO:0000166">
    <property type="term" value="F:nucleotide binding"/>
    <property type="evidence" value="ECO:0007669"/>
    <property type="project" value="UniProtKB-KW"/>
</dbReference>
<dbReference type="EMBL" id="KY420041">
    <property type="protein sequence ID" value="ATS94401.1"/>
    <property type="molecule type" value="Genomic_RNA"/>
</dbReference>
<evidence type="ECO:0000256" key="4">
    <source>
        <dbReference type="ARBA" id="ARBA00022741"/>
    </source>
</evidence>
<dbReference type="InterPro" id="IPR043502">
    <property type="entry name" value="DNA/RNA_pol_sf"/>
</dbReference>
<dbReference type="GO" id="GO:0003723">
    <property type="term" value="F:RNA binding"/>
    <property type="evidence" value="ECO:0007669"/>
    <property type="project" value="InterPro"/>
</dbReference>
<evidence type="ECO:0000256" key="5">
    <source>
        <dbReference type="ARBA" id="ARBA00022953"/>
    </source>
</evidence>
<accession>A0A2I5ARF3</accession>
<evidence type="ECO:0000256" key="3">
    <source>
        <dbReference type="ARBA" id="ARBA00022695"/>
    </source>
</evidence>
<keyword evidence="3" id="KW-0548">Nucleotidyltransferase</keyword>
<feature type="domain" description="RNA-directed RNA polymerase C-terminal" evidence="6">
    <location>
        <begin position="208"/>
        <end position="459"/>
    </location>
</feature>
<dbReference type="GO" id="GO:0003968">
    <property type="term" value="F:RNA-directed RNA polymerase activity"/>
    <property type="evidence" value="ECO:0007669"/>
    <property type="project" value="UniProtKB-KW"/>
</dbReference>
<evidence type="ECO:0000259" key="6">
    <source>
        <dbReference type="Pfam" id="PF00680"/>
    </source>
</evidence>
<proteinExistence type="predicted"/>
<keyword evidence="4" id="KW-0547">Nucleotide-binding</keyword>
<dbReference type="InterPro" id="IPR043128">
    <property type="entry name" value="Rev_trsase/Diguanyl_cyclase"/>
</dbReference>
<organism evidence="7">
    <name type="scientific">Erysiphe necator partitivirus 1</name>
    <dbReference type="NCBI Taxonomy" id="2052564"/>
    <lineage>
        <taxon>Viruses</taxon>
        <taxon>Riboviria</taxon>
        <taxon>Orthornavirae</taxon>
        <taxon>Pisuviricota</taxon>
        <taxon>Duplopiviricetes</taxon>
        <taxon>Durnavirales</taxon>
        <taxon>Partitiviridae</taxon>
    </lineage>
</organism>
<dbReference type="Pfam" id="PF00680">
    <property type="entry name" value="RdRP_1"/>
    <property type="match status" value="1"/>
</dbReference>
<keyword evidence="5" id="KW-0693">Viral RNA replication</keyword>
<protein>
    <submittedName>
        <fullName evidence="7">RNA-dependent RNA polymerase</fullName>
    </submittedName>
</protein>
<dbReference type="Gene3D" id="3.30.70.270">
    <property type="match status" value="1"/>
</dbReference>
<sequence length="575" mass="67742">MCFSQDTNLERLGKQPINRRLRRQTERVSKSEQTFVFKATKKAIFKTCPPDIANQAINGYYRSPTDNTSAEEDFFKTDQPYHDIPRDHHYHRALRVVEKMFRPSRRLRPIAFPDLRYYPWSLNVSAEAPYRESDKWYEYVKQKHREGEVDNERLSFHNLYDELFSENRRLIHLIKDGEPPFWTDDGNPITYEFTYLHSRAHMVSSDKPPKIRAVFGVPKLLLMAENMFIWNLQKEYLNRRVNKGPLLWGYETFRGGWTHLVYRLCGKQINSILSADWSGFDHYALHETIDDIHNIWRNWFDFDLGYEPSVSNNHDYSHTETDETRIQRLWEWMCYSIKHTPIKAESGNMYRWRFNGFASGFQQTQLLGSFINAVYLLTCLSACGINIDSDHFQALFQGDDSISTFPERVDFTTFIPNVSNEAKRRFNAILSVDKTSYGRWFDGIEVLSYTYRGGFAIRDPAGLLAHLLYPERPKRANEIAASCIGIAQASMGIRCVYDACLDLFTFLVKELKIEPYFPETDVNKPFKWWEPTLRYFPTFEECVLQNFEVAFRDESIKNRLWPTKPVGNGFYFLSP</sequence>
<evidence type="ECO:0000313" key="7">
    <source>
        <dbReference type="EMBL" id="ATS94401.1"/>
    </source>
</evidence>
<dbReference type="SUPFAM" id="SSF56672">
    <property type="entry name" value="DNA/RNA polymerases"/>
    <property type="match status" value="1"/>
</dbReference>
<keyword evidence="2" id="KW-0808">Transferase</keyword>
<dbReference type="InterPro" id="IPR001205">
    <property type="entry name" value="RNA-dir_pol_C"/>
</dbReference>
<evidence type="ECO:0000256" key="2">
    <source>
        <dbReference type="ARBA" id="ARBA00022679"/>
    </source>
</evidence>